<dbReference type="Proteomes" id="UP000324632">
    <property type="component" value="Chromosome 1"/>
</dbReference>
<protein>
    <submittedName>
        <fullName evidence="2">Uncharacterized protein</fullName>
    </submittedName>
</protein>
<name>A0A5A9PTT9_9TELE</name>
<proteinExistence type="predicted"/>
<dbReference type="EMBL" id="SOYY01000001">
    <property type="protein sequence ID" value="KAA0725062.1"/>
    <property type="molecule type" value="Genomic_DNA"/>
</dbReference>
<dbReference type="AlphaFoldDB" id="A0A5A9PTT9"/>
<reference evidence="2 3" key="1">
    <citation type="journal article" date="2019" name="Mol. Ecol. Resour.">
        <title>Chromosome-level genome assembly of Triplophysa tibetana, a fish adapted to the harsh high-altitude environment of the Tibetan Plateau.</title>
        <authorList>
            <person name="Yang X."/>
            <person name="Liu H."/>
            <person name="Ma Z."/>
            <person name="Zou Y."/>
            <person name="Zou M."/>
            <person name="Mao Y."/>
            <person name="Li X."/>
            <person name="Wang H."/>
            <person name="Chen T."/>
            <person name="Wang W."/>
            <person name="Yang R."/>
        </authorList>
    </citation>
    <scope>NUCLEOTIDE SEQUENCE [LARGE SCALE GENOMIC DNA]</scope>
    <source>
        <strain evidence="2">TTIB1903HZAU</strain>
        <tissue evidence="2">Muscle</tissue>
    </source>
</reference>
<evidence type="ECO:0000313" key="3">
    <source>
        <dbReference type="Proteomes" id="UP000324632"/>
    </source>
</evidence>
<evidence type="ECO:0000256" key="1">
    <source>
        <dbReference type="SAM" id="MobiDB-lite"/>
    </source>
</evidence>
<sequence>MEVRARERRQSNRPVMLKVRVVQHSASTPPPELPELQTVITSIVEEKGHHTDFVTFEPSIQLTPYANLQGPPRTNPPLFPALGEKPPDQRCHWLKAH</sequence>
<comment type="caution">
    <text evidence="2">The sequence shown here is derived from an EMBL/GenBank/DDBJ whole genome shotgun (WGS) entry which is preliminary data.</text>
</comment>
<keyword evidence="3" id="KW-1185">Reference proteome</keyword>
<gene>
    <name evidence="2" type="ORF">E1301_Tti010676</name>
</gene>
<feature type="region of interest" description="Disordered" evidence="1">
    <location>
        <begin position="66"/>
        <end position="97"/>
    </location>
</feature>
<evidence type="ECO:0000313" key="2">
    <source>
        <dbReference type="EMBL" id="KAA0725062.1"/>
    </source>
</evidence>
<organism evidence="2 3">
    <name type="scientific">Triplophysa tibetana</name>
    <dbReference type="NCBI Taxonomy" id="1572043"/>
    <lineage>
        <taxon>Eukaryota</taxon>
        <taxon>Metazoa</taxon>
        <taxon>Chordata</taxon>
        <taxon>Craniata</taxon>
        <taxon>Vertebrata</taxon>
        <taxon>Euteleostomi</taxon>
        <taxon>Actinopterygii</taxon>
        <taxon>Neopterygii</taxon>
        <taxon>Teleostei</taxon>
        <taxon>Ostariophysi</taxon>
        <taxon>Cypriniformes</taxon>
        <taxon>Nemacheilidae</taxon>
        <taxon>Triplophysa</taxon>
    </lineage>
</organism>
<accession>A0A5A9PTT9</accession>